<evidence type="ECO:0000256" key="1">
    <source>
        <dbReference type="ARBA" id="ARBA00006739"/>
    </source>
</evidence>
<feature type="transmembrane region" description="Helical" evidence="4">
    <location>
        <begin position="6"/>
        <end position="34"/>
    </location>
</feature>
<name>A0A848GTG3_9BACT</name>
<keyword evidence="2" id="KW-0328">Glycosyltransferase</keyword>
<evidence type="ECO:0000256" key="3">
    <source>
        <dbReference type="ARBA" id="ARBA00022679"/>
    </source>
</evidence>
<protein>
    <submittedName>
        <fullName evidence="5">Glycosyltransferase family 2 protein</fullName>
    </submittedName>
</protein>
<feature type="transmembrane region" description="Helical" evidence="4">
    <location>
        <begin position="327"/>
        <end position="347"/>
    </location>
</feature>
<dbReference type="Proteomes" id="UP000583266">
    <property type="component" value="Unassembled WGS sequence"/>
</dbReference>
<comment type="caution">
    <text evidence="5">The sequence shown here is derived from an EMBL/GenBank/DDBJ whole genome shotgun (WGS) entry which is preliminary data.</text>
</comment>
<dbReference type="GO" id="GO:0016757">
    <property type="term" value="F:glycosyltransferase activity"/>
    <property type="evidence" value="ECO:0007669"/>
    <property type="project" value="UniProtKB-KW"/>
</dbReference>
<dbReference type="EMBL" id="JABBGC010000002">
    <property type="protein sequence ID" value="NML39078.1"/>
    <property type="molecule type" value="Genomic_DNA"/>
</dbReference>
<dbReference type="RefSeq" id="WP_169226193.1">
    <property type="nucleotide sequence ID" value="NZ_JABBGC010000002.1"/>
</dbReference>
<comment type="similarity">
    <text evidence="1">Belongs to the glycosyltransferase 2 family.</text>
</comment>
<dbReference type="Pfam" id="PF13641">
    <property type="entry name" value="Glyco_tranf_2_3"/>
    <property type="match status" value="1"/>
</dbReference>
<reference evidence="5 6" key="1">
    <citation type="submission" date="2020-04" db="EMBL/GenBank/DDBJ databases">
        <title>Chitinophaga sp. G-6-1-13 sp. nov., isolated from soil.</title>
        <authorList>
            <person name="Dahal R.H."/>
            <person name="Chaudhary D.K."/>
        </authorList>
    </citation>
    <scope>NUCLEOTIDE SEQUENCE [LARGE SCALE GENOMIC DNA]</scope>
    <source>
        <strain evidence="5 6">G-6-1-13</strain>
    </source>
</reference>
<evidence type="ECO:0000313" key="5">
    <source>
        <dbReference type="EMBL" id="NML39078.1"/>
    </source>
</evidence>
<evidence type="ECO:0000313" key="6">
    <source>
        <dbReference type="Proteomes" id="UP000583266"/>
    </source>
</evidence>
<dbReference type="PANTHER" id="PTHR43630:SF1">
    <property type="entry name" value="POLY-BETA-1,6-N-ACETYL-D-GLUCOSAMINE SYNTHASE"/>
    <property type="match status" value="1"/>
</dbReference>
<keyword evidence="4" id="KW-0472">Membrane</keyword>
<dbReference type="Gene3D" id="3.90.550.10">
    <property type="entry name" value="Spore Coat Polysaccharide Biosynthesis Protein SpsA, Chain A"/>
    <property type="match status" value="1"/>
</dbReference>
<accession>A0A848GTG3</accession>
<dbReference type="InterPro" id="IPR029044">
    <property type="entry name" value="Nucleotide-diphossugar_trans"/>
</dbReference>
<keyword evidence="4" id="KW-1133">Transmembrane helix</keyword>
<dbReference type="AlphaFoldDB" id="A0A848GTG3"/>
<evidence type="ECO:0000256" key="2">
    <source>
        <dbReference type="ARBA" id="ARBA00022676"/>
    </source>
</evidence>
<keyword evidence="3 5" id="KW-0808">Transferase</keyword>
<evidence type="ECO:0000256" key="4">
    <source>
        <dbReference type="SAM" id="Phobius"/>
    </source>
</evidence>
<keyword evidence="6" id="KW-1185">Reference proteome</keyword>
<sequence length="398" mass="45680">MMLNILFYLWIAFQVIVATYLLQPLLLLLVHGCIKLFKSEKKISAADSHDYSFAVVITAHKNLQLVPPLVDSLLKQTHGNYTVYVVADNCGDSDLGMEHAKVKLLKPETPLNAKIRSIDYAIQHFETPHEVMVILDADNLVHPLYLETLNRYFNKGYEAVQTNMLAKNNDTVYAQLDAAGNYFSNFIDRRMRMELGLSANIWGLGIALRTSLYRQVVYNNFFGGFDKKIQADIVKLIPQLAYAEDAIVYDEKIDDGNALETQRTRWINAYFKYFKYGWDVLGTGLRRGSFNLVFFGYNLLRPPLFLQVLMALVFCLTNYWIAPALSWAWLGVLAAFPLSFMAIVALMSEDSRTVKALFYLPFFFFRQLKAFLHMGKANKAFLQTQNNKIVYIEEVMNK</sequence>
<organism evidence="5 6">
    <name type="scientific">Chitinophaga fulva</name>
    <dbReference type="NCBI Taxonomy" id="2728842"/>
    <lineage>
        <taxon>Bacteria</taxon>
        <taxon>Pseudomonadati</taxon>
        <taxon>Bacteroidota</taxon>
        <taxon>Chitinophagia</taxon>
        <taxon>Chitinophagales</taxon>
        <taxon>Chitinophagaceae</taxon>
        <taxon>Chitinophaga</taxon>
    </lineage>
</organism>
<dbReference type="SUPFAM" id="SSF53448">
    <property type="entry name" value="Nucleotide-diphospho-sugar transferases"/>
    <property type="match status" value="1"/>
</dbReference>
<keyword evidence="4" id="KW-0812">Transmembrane</keyword>
<proteinExistence type="inferred from homology"/>
<dbReference type="PANTHER" id="PTHR43630">
    <property type="entry name" value="POLY-BETA-1,6-N-ACETYL-D-GLUCOSAMINE SYNTHASE"/>
    <property type="match status" value="1"/>
</dbReference>
<gene>
    <name evidence="5" type="ORF">HHL17_17890</name>
</gene>